<keyword evidence="1" id="KW-0472">Membrane</keyword>
<evidence type="ECO:0000313" key="3">
    <source>
        <dbReference type="Proteomes" id="UP000244336"/>
    </source>
</evidence>
<dbReference type="EMBL" id="CM009753">
    <property type="protein sequence ID" value="PUZ58006.1"/>
    <property type="molecule type" value="Genomic_DNA"/>
</dbReference>
<keyword evidence="1" id="KW-0812">Transmembrane</keyword>
<organism evidence="2 3">
    <name type="scientific">Panicum hallii var. hallii</name>
    <dbReference type="NCBI Taxonomy" id="1504633"/>
    <lineage>
        <taxon>Eukaryota</taxon>
        <taxon>Viridiplantae</taxon>
        <taxon>Streptophyta</taxon>
        <taxon>Embryophyta</taxon>
        <taxon>Tracheophyta</taxon>
        <taxon>Spermatophyta</taxon>
        <taxon>Magnoliopsida</taxon>
        <taxon>Liliopsida</taxon>
        <taxon>Poales</taxon>
        <taxon>Poaceae</taxon>
        <taxon>PACMAD clade</taxon>
        <taxon>Panicoideae</taxon>
        <taxon>Panicodae</taxon>
        <taxon>Paniceae</taxon>
        <taxon>Panicinae</taxon>
        <taxon>Panicum</taxon>
        <taxon>Panicum sect. Panicum</taxon>
    </lineage>
</organism>
<sequence length="109" mass="11187">MVVAGTWCDEEAGGGAAPEHHRHQAGMLGLALASVAITLAAREPPPWLHGDAYYYFVALISGAFFVGVAASIWAAPGARRAARSKKLVYASTVALLGAAAGLELASLLL</sequence>
<proteinExistence type="predicted"/>
<dbReference type="AlphaFoldDB" id="A0A2T7DR13"/>
<gene>
    <name evidence="2" type="ORF">GQ55_5G475500</name>
</gene>
<dbReference type="Gramene" id="PUZ58006">
    <property type="protein sequence ID" value="PUZ58006"/>
    <property type="gene ID" value="GQ55_5G475500"/>
</dbReference>
<evidence type="ECO:0000256" key="1">
    <source>
        <dbReference type="SAM" id="Phobius"/>
    </source>
</evidence>
<feature type="transmembrane region" description="Helical" evidence="1">
    <location>
        <begin position="53"/>
        <end position="75"/>
    </location>
</feature>
<dbReference type="OrthoDB" id="673362at2759"/>
<dbReference type="Proteomes" id="UP000244336">
    <property type="component" value="Chromosome 5"/>
</dbReference>
<reference evidence="2 3" key="1">
    <citation type="submission" date="2018-04" db="EMBL/GenBank/DDBJ databases">
        <title>WGS assembly of Panicum hallii var. hallii HAL2.</title>
        <authorList>
            <person name="Lovell J."/>
            <person name="Jenkins J."/>
            <person name="Lowry D."/>
            <person name="Mamidi S."/>
            <person name="Sreedasyam A."/>
            <person name="Weng X."/>
            <person name="Barry K."/>
            <person name="Bonette J."/>
            <person name="Campitelli B."/>
            <person name="Daum C."/>
            <person name="Gordon S."/>
            <person name="Gould B."/>
            <person name="Lipzen A."/>
            <person name="MacQueen A."/>
            <person name="Palacio-Mejia J."/>
            <person name="Plott C."/>
            <person name="Shakirov E."/>
            <person name="Shu S."/>
            <person name="Yoshinaga Y."/>
            <person name="Zane M."/>
            <person name="Rokhsar D."/>
            <person name="Grimwood J."/>
            <person name="Schmutz J."/>
            <person name="Juenger T."/>
        </authorList>
    </citation>
    <scope>NUCLEOTIDE SEQUENCE [LARGE SCALE GENOMIC DNA]</scope>
    <source>
        <strain evidence="3">cv. HAL2</strain>
    </source>
</reference>
<feature type="transmembrane region" description="Helical" evidence="1">
    <location>
        <begin position="87"/>
        <end position="108"/>
    </location>
</feature>
<keyword evidence="3" id="KW-1185">Reference proteome</keyword>
<protein>
    <submittedName>
        <fullName evidence="2">Uncharacterized protein</fullName>
    </submittedName>
</protein>
<accession>A0A2T7DR13</accession>
<keyword evidence="1" id="KW-1133">Transmembrane helix</keyword>
<evidence type="ECO:0000313" key="2">
    <source>
        <dbReference type="EMBL" id="PUZ58006.1"/>
    </source>
</evidence>
<name>A0A2T7DR13_9POAL</name>